<evidence type="ECO:0000256" key="1">
    <source>
        <dbReference type="SAM" id="Coils"/>
    </source>
</evidence>
<accession>A0A0R3QIV5</accession>
<evidence type="ECO:0000313" key="2">
    <source>
        <dbReference type="EMBL" id="VDO18242.1"/>
    </source>
</evidence>
<organism evidence="4">
    <name type="scientific">Brugia timori</name>
    <dbReference type="NCBI Taxonomy" id="42155"/>
    <lineage>
        <taxon>Eukaryota</taxon>
        <taxon>Metazoa</taxon>
        <taxon>Ecdysozoa</taxon>
        <taxon>Nematoda</taxon>
        <taxon>Chromadorea</taxon>
        <taxon>Rhabditida</taxon>
        <taxon>Spirurina</taxon>
        <taxon>Spiruromorpha</taxon>
        <taxon>Filarioidea</taxon>
        <taxon>Onchocercidae</taxon>
        <taxon>Brugia</taxon>
    </lineage>
</organism>
<keyword evidence="1" id="KW-0175">Coiled coil</keyword>
<feature type="coiled-coil region" evidence="1">
    <location>
        <begin position="51"/>
        <end position="78"/>
    </location>
</feature>
<evidence type="ECO:0000313" key="4">
    <source>
        <dbReference type="WBParaSite" id="BTMF_0000634801-mRNA-1"/>
    </source>
</evidence>
<dbReference type="EMBL" id="UZAG01006080">
    <property type="protein sequence ID" value="VDO18242.1"/>
    <property type="molecule type" value="Genomic_DNA"/>
</dbReference>
<name>A0A0R3QIV5_9BILA</name>
<sequence>MKRKLLFFKLCYKKLDKILKIEETRKKLFFFQLREQIKVLEISQRNLMEARDMQLGAKEFLENEVEKLQELLNLNEVHRLTRKYKLSLIIEQVTFI</sequence>
<proteinExistence type="predicted"/>
<dbReference type="Proteomes" id="UP000280834">
    <property type="component" value="Unassembled WGS sequence"/>
</dbReference>
<protein>
    <submittedName>
        <fullName evidence="2 4">Uncharacterized protein</fullName>
    </submittedName>
</protein>
<keyword evidence="3" id="KW-1185">Reference proteome</keyword>
<dbReference type="WBParaSite" id="BTMF_0000634801-mRNA-1">
    <property type="protein sequence ID" value="BTMF_0000634801-mRNA-1"/>
    <property type="gene ID" value="BTMF_0000634801"/>
</dbReference>
<reference evidence="2 3" key="2">
    <citation type="submission" date="2018-11" db="EMBL/GenBank/DDBJ databases">
        <authorList>
            <consortium name="Pathogen Informatics"/>
        </authorList>
    </citation>
    <scope>NUCLEOTIDE SEQUENCE [LARGE SCALE GENOMIC DNA]</scope>
</reference>
<dbReference type="AlphaFoldDB" id="A0A0R3QIV5"/>
<evidence type="ECO:0000313" key="3">
    <source>
        <dbReference type="Proteomes" id="UP000280834"/>
    </source>
</evidence>
<reference evidence="4" key="1">
    <citation type="submission" date="2017-02" db="UniProtKB">
        <authorList>
            <consortium name="WormBaseParasite"/>
        </authorList>
    </citation>
    <scope>IDENTIFICATION</scope>
</reference>
<gene>
    <name evidence="2" type="ORF">BTMF_LOCUS5587</name>
</gene>